<dbReference type="GO" id="GO:0003964">
    <property type="term" value="F:RNA-directed DNA polymerase activity"/>
    <property type="evidence" value="ECO:0007669"/>
    <property type="project" value="UniProtKB-KW"/>
</dbReference>
<feature type="compositionally biased region" description="Polar residues" evidence="1">
    <location>
        <begin position="1"/>
        <end position="14"/>
    </location>
</feature>
<name>A0A6L2MUF2_TANCI</name>
<keyword evidence="2" id="KW-0808">Transferase</keyword>
<proteinExistence type="predicted"/>
<dbReference type="EMBL" id="BKCJ010007478">
    <property type="protein sequence ID" value="GEU77460.1"/>
    <property type="molecule type" value="Genomic_DNA"/>
</dbReference>
<evidence type="ECO:0000313" key="2">
    <source>
        <dbReference type="EMBL" id="GEU77460.1"/>
    </source>
</evidence>
<keyword evidence="2" id="KW-0548">Nucleotidyltransferase</keyword>
<keyword evidence="2" id="KW-0695">RNA-directed DNA polymerase</keyword>
<dbReference type="AlphaFoldDB" id="A0A6L2MUF2"/>
<sequence>MTSGRETTPPSGFSTPLHIPNINTTERPPVTTTVFATTTPGNTPFAYRASTSTDHALMISLAFVEAKNKIPESLFRGRQRQIYNEDLSTELEYFCEDYEELKMELRPEQTRKVTPPLRTRSSKVRRQRERVVVFKEAPNRERSRFRRNIEGNRPSEARAKENERREMNLPPLLARNLVEHLSTDLSSTCKGLMERPTHGLMQKKSPLMELQMIRGITSKGQLFHLVKGINKERTKTSYSKRGEKKEKRTTPAEAPILKINQEEACTRNNISKSPTFKGREVTFLPVTKGSNSSAPVIIKAKIFGREVGRVHMDSGSSFSMIYGPVKFYTTQGIRTVLSTHEFDKIKGAKKVRETSLANTKGVISCTDAEEKIIINSKYQEQIVTIGNQLPEHFKERLQNLLRTNTNIFAWTHADMIGTLKPSWSMGNPSTWNTN</sequence>
<reference evidence="2" key="1">
    <citation type="journal article" date="2019" name="Sci. Rep.">
        <title>Draft genome of Tanacetum cinerariifolium, the natural source of mosquito coil.</title>
        <authorList>
            <person name="Yamashiro T."/>
            <person name="Shiraishi A."/>
            <person name="Satake H."/>
            <person name="Nakayama K."/>
        </authorList>
    </citation>
    <scope>NUCLEOTIDE SEQUENCE</scope>
</reference>
<protein>
    <submittedName>
        <fullName evidence="2">Reverse transcriptase domain-containing protein</fullName>
    </submittedName>
</protein>
<organism evidence="2">
    <name type="scientific">Tanacetum cinerariifolium</name>
    <name type="common">Dalmatian daisy</name>
    <name type="synonym">Chrysanthemum cinerariifolium</name>
    <dbReference type="NCBI Taxonomy" id="118510"/>
    <lineage>
        <taxon>Eukaryota</taxon>
        <taxon>Viridiplantae</taxon>
        <taxon>Streptophyta</taxon>
        <taxon>Embryophyta</taxon>
        <taxon>Tracheophyta</taxon>
        <taxon>Spermatophyta</taxon>
        <taxon>Magnoliopsida</taxon>
        <taxon>eudicotyledons</taxon>
        <taxon>Gunneridae</taxon>
        <taxon>Pentapetalae</taxon>
        <taxon>asterids</taxon>
        <taxon>campanulids</taxon>
        <taxon>Asterales</taxon>
        <taxon>Asteraceae</taxon>
        <taxon>Asteroideae</taxon>
        <taxon>Anthemideae</taxon>
        <taxon>Anthemidinae</taxon>
        <taxon>Tanacetum</taxon>
    </lineage>
</organism>
<accession>A0A6L2MUF2</accession>
<feature type="region of interest" description="Disordered" evidence="1">
    <location>
        <begin position="1"/>
        <end position="27"/>
    </location>
</feature>
<evidence type="ECO:0000256" key="1">
    <source>
        <dbReference type="SAM" id="MobiDB-lite"/>
    </source>
</evidence>
<comment type="caution">
    <text evidence="2">The sequence shown here is derived from an EMBL/GenBank/DDBJ whole genome shotgun (WGS) entry which is preliminary data.</text>
</comment>
<gene>
    <name evidence="2" type="ORF">Tci_049438</name>
</gene>